<dbReference type="SUPFAM" id="SSF55797">
    <property type="entry name" value="PR-1-like"/>
    <property type="match status" value="1"/>
</dbReference>
<dbReference type="Pfam" id="PF00188">
    <property type="entry name" value="CAP"/>
    <property type="match status" value="1"/>
</dbReference>
<name>A0A7C3PJ28_9CYAN</name>
<evidence type="ECO:0000259" key="1">
    <source>
        <dbReference type="Pfam" id="PF00188"/>
    </source>
</evidence>
<dbReference type="InterPro" id="IPR014044">
    <property type="entry name" value="CAP_dom"/>
</dbReference>
<dbReference type="InterPro" id="IPR035940">
    <property type="entry name" value="CAP_sf"/>
</dbReference>
<protein>
    <submittedName>
        <fullName evidence="2">CAP domain-containing protein</fullName>
    </submittedName>
</protein>
<dbReference type="CDD" id="cd05379">
    <property type="entry name" value="CAP_bacterial"/>
    <property type="match status" value="1"/>
</dbReference>
<dbReference type="PANTHER" id="PTHR31157">
    <property type="entry name" value="SCP DOMAIN-CONTAINING PROTEIN"/>
    <property type="match status" value="1"/>
</dbReference>
<reference evidence="2" key="1">
    <citation type="journal article" date="2020" name="mSystems">
        <title>Genome- and Community-Level Interaction Insights into Carbon Utilization and Element Cycling Functions of Hydrothermarchaeota in Hydrothermal Sediment.</title>
        <authorList>
            <person name="Zhou Z."/>
            <person name="Liu Y."/>
            <person name="Xu W."/>
            <person name="Pan J."/>
            <person name="Luo Z.H."/>
            <person name="Li M."/>
        </authorList>
    </citation>
    <scope>NUCLEOTIDE SEQUENCE [LARGE SCALE GENOMIC DNA]</scope>
    <source>
        <strain evidence="2">SpSt-418</strain>
    </source>
</reference>
<proteinExistence type="predicted"/>
<sequence length="168" mass="19083">MVLLTGCEVSDRILELVPQPQNVPQAQLSPSSAQSTATAQMEAQVRQQINKIRQQKGLVELRNNEKLAQVARNYSRRMAEEKFFAHVSPQGDTLSDRVEAEKIFYFLIGENLFTSTNIPKPVPAAIDGWMKSPGHRENILRSEFRETGIGVWKVGNTYYFTQLFLRSL</sequence>
<accession>A0A7C3PJ28</accession>
<dbReference type="Gene3D" id="3.40.33.10">
    <property type="entry name" value="CAP"/>
    <property type="match status" value="1"/>
</dbReference>
<feature type="domain" description="SCP" evidence="1">
    <location>
        <begin position="48"/>
        <end position="164"/>
    </location>
</feature>
<dbReference type="AlphaFoldDB" id="A0A7C3PJ28"/>
<evidence type="ECO:0000313" key="2">
    <source>
        <dbReference type="EMBL" id="HFN01674.1"/>
    </source>
</evidence>
<dbReference type="PANTHER" id="PTHR31157:SF1">
    <property type="entry name" value="SCP DOMAIN-CONTAINING PROTEIN"/>
    <property type="match status" value="1"/>
</dbReference>
<organism evidence="2">
    <name type="scientific">Oscillatoriales cyanobacterium SpSt-418</name>
    <dbReference type="NCBI Taxonomy" id="2282169"/>
    <lineage>
        <taxon>Bacteria</taxon>
        <taxon>Bacillati</taxon>
        <taxon>Cyanobacteriota</taxon>
        <taxon>Cyanophyceae</taxon>
        <taxon>Oscillatoriophycideae</taxon>
        <taxon>Oscillatoriales</taxon>
    </lineage>
</organism>
<dbReference type="EMBL" id="DSRU01000433">
    <property type="protein sequence ID" value="HFN01674.1"/>
    <property type="molecule type" value="Genomic_DNA"/>
</dbReference>
<comment type="caution">
    <text evidence="2">The sequence shown here is derived from an EMBL/GenBank/DDBJ whole genome shotgun (WGS) entry which is preliminary data.</text>
</comment>
<gene>
    <name evidence="2" type="ORF">ENR64_28815</name>
</gene>